<dbReference type="InterPro" id="IPR005821">
    <property type="entry name" value="Ion_trans_dom"/>
</dbReference>
<feature type="region of interest" description="Disordered" evidence="13">
    <location>
        <begin position="1138"/>
        <end position="1159"/>
    </location>
</feature>
<feature type="repeat" description="ANK" evidence="12">
    <location>
        <begin position="320"/>
        <end position="352"/>
    </location>
</feature>
<reference evidence="16" key="1">
    <citation type="journal article" date="2023" name="G3 (Bethesda)">
        <title>Whole genome assembly and annotation of the endangered Caribbean coral Acropora cervicornis.</title>
        <authorList>
            <person name="Selwyn J.D."/>
            <person name="Vollmer S.V."/>
        </authorList>
    </citation>
    <scope>NUCLEOTIDE SEQUENCE</scope>
    <source>
        <strain evidence="16">K2</strain>
    </source>
</reference>
<feature type="repeat" description="ANK" evidence="12">
    <location>
        <begin position="386"/>
        <end position="418"/>
    </location>
</feature>
<evidence type="ECO:0000256" key="10">
    <source>
        <dbReference type="ARBA" id="ARBA00023180"/>
    </source>
</evidence>
<evidence type="ECO:0000256" key="9">
    <source>
        <dbReference type="ARBA" id="ARBA00023136"/>
    </source>
</evidence>
<feature type="repeat" description="ANK" evidence="12">
    <location>
        <begin position="490"/>
        <end position="522"/>
    </location>
</feature>
<evidence type="ECO:0000256" key="7">
    <source>
        <dbReference type="ARBA" id="ARBA00023043"/>
    </source>
</evidence>
<dbReference type="GO" id="GO:0005216">
    <property type="term" value="F:monoatomic ion channel activity"/>
    <property type="evidence" value="ECO:0007669"/>
    <property type="project" value="InterPro"/>
</dbReference>
<keyword evidence="9 14" id="KW-0472">Membrane</keyword>
<keyword evidence="17" id="KW-1185">Reference proteome</keyword>
<dbReference type="PANTHER" id="PTHR47143:SF1">
    <property type="entry name" value="ION_TRANS DOMAIN-CONTAINING PROTEIN"/>
    <property type="match status" value="1"/>
</dbReference>
<feature type="repeat" description="ANK" evidence="12">
    <location>
        <begin position="523"/>
        <end position="555"/>
    </location>
</feature>
<keyword evidence="2" id="KW-0813">Transport</keyword>
<dbReference type="Pfam" id="PF00023">
    <property type="entry name" value="Ank"/>
    <property type="match status" value="3"/>
</dbReference>
<evidence type="ECO:0000256" key="6">
    <source>
        <dbReference type="ARBA" id="ARBA00022989"/>
    </source>
</evidence>
<feature type="region of interest" description="Disordered" evidence="13">
    <location>
        <begin position="1"/>
        <end position="63"/>
    </location>
</feature>
<feature type="repeat" description="ANK" evidence="12">
    <location>
        <begin position="176"/>
        <end position="201"/>
    </location>
</feature>
<evidence type="ECO:0000313" key="17">
    <source>
        <dbReference type="Proteomes" id="UP001249851"/>
    </source>
</evidence>
<feature type="transmembrane region" description="Helical" evidence="14">
    <location>
        <begin position="838"/>
        <end position="856"/>
    </location>
</feature>
<dbReference type="Proteomes" id="UP001249851">
    <property type="component" value="Unassembled WGS sequence"/>
</dbReference>
<dbReference type="SUPFAM" id="SSF48403">
    <property type="entry name" value="Ankyrin repeat"/>
    <property type="match status" value="2"/>
</dbReference>
<keyword evidence="11" id="KW-0407">Ion channel</keyword>
<evidence type="ECO:0000256" key="11">
    <source>
        <dbReference type="ARBA" id="ARBA00023303"/>
    </source>
</evidence>
<dbReference type="Pfam" id="PF12796">
    <property type="entry name" value="Ank_2"/>
    <property type="match status" value="4"/>
</dbReference>
<keyword evidence="3" id="KW-0716">Sensory transduction</keyword>
<dbReference type="SMART" id="SM00248">
    <property type="entry name" value="ANK"/>
    <property type="match status" value="16"/>
</dbReference>
<reference evidence="16" key="2">
    <citation type="journal article" date="2023" name="Science">
        <title>Genomic signatures of disease resistance in endangered staghorn corals.</title>
        <authorList>
            <person name="Vollmer S.V."/>
            <person name="Selwyn J.D."/>
            <person name="Despard B.A."/>
            <person name="Roesel C.L."/>
        </authorList>
    </citation>
    <scope>NUCLEOTIDE SEQUENCE</scope>
    <source>
        <strain evidence="16">K2</strain>
    </source>
</reference>
<feature type="domain" description="Ion transport" evidence="15">
    <location>
        <begin position="774"/>
        <end position="1018"/>
    </location>
</feature>
<sequence length="1180" mass="131778">MRKVRGRLGDGMSEDDQAKGKVKRRYNPFRHREDEKDVPLVKIEPQGRKAKSPGSSFACSEESSEVNGTMSPYSLKLFEAIREDEIDLVNEGLASLTDKSQINRLSGHGLALIHVAARYNFGRIVNILLDQGADINVGTRECEWTPLHLASRFNCLSTVAEVLLPRGADPNLKGKNGSIPLHLAARKGNEEIVKILLDQPAVHVDATDGSGKTALHLACSGGHEKVCRILLNYGADIKAVSEDKMTPLLCAIQSRHTEIARMILSRANDPDVETNKEALLQDEDLHSNTAIHSAVWNMNDVKTVELCVDCGADVNALKSDSVTALHLAAAKGNVEVVDFLISKGASVQVKDENSKTPLHMAALFNQTKVIEFLLGKEAKLDARDSEGRSPFLNAVAAGHLESAQVLLDSGADISATDLQMKTCLHIAVENEHLSILVMLLDRHSAVSNLSKGDIFDRVPLHYAATTKDIEILELVLAKQKRYGVFLQDEHHKTPLHLAAEMGSSKHVEVLAKNTRNINSRDEKGRTALHSAARKGQRKSCLTLLTTGADANSRDNNHRTPLMLAAHNNKLKCVEVLLNFKASPDLQDAQGNSALLLACAQGHGAIVNLLMDHGASLTLNNKQEFDCLELAAKAGSSEVAMAIVNNKRWTELEDYQTSNGQTAISLLIENFPEAAEVVLNRCVHHSEHLNPSDPEYAVTYNFKFLDQDPDVAAPAGRFSAVKTMIKNQRERLLLHPLTLKLNECKWIALGRAVFMSDFITYLLLMIFFTIFIVDERSTQSFRPTNSTDGVEPSDIYKHETVFSRIVPPVILLFSLIHIGKEFLQIYVQRWSYFKDSSNYLDWILYGSTLVFMVPYIVPPEQLNESMQDMTDPYTLWIAGILAIFICYTNMMLFLRRYRLFGTYISMYVEVTQTVAQVMGVFVFLVLGFALVFHILFREQVGFHTVHHSILRVLVMMVGELDYGAIFIDSIREKNPESQNPLNPFPSVAFSFLFLCLFLLSVALMNLLVGLAVGDTETMKKCATIKRLEMQLQYQFAIEEAYPSFITRRAYQTVYVEKPNRLMLSMYNRVMGWLQERFAEISPEPVHKSQPLEIIELKDAMTKNKKKIKSMMTLLEAQNRLLRALVATIDPKFEFQDGGVATEGSENANGSSREVLNAEKEARKPNQSIKVLIIKMLSNKTE</sequence>
<evidence type="ECO:0000256" key="3">
    <source>
        <dbReference type="ARBA" id="ARBA00022606"/>
    </source>
</evidence>
<dbReference type="InterPro" id="IPR052076">
    <property type="entry name" value="TRP_cation_channel"/>
</dbReference>
<keyword evidence="4 14" id="KW-0812">Transmembrane</keyword>
<evidence type="ECO:0000256" key="4">
    <source>
        <dbReference type="ARBA" id="ARBA00022692"/>
    </source>
</evidence>
<feature type="compositionally biased region" description="Basic residues" evidence="13">
    <location>
        <begin position="20"/>
        <end position="29"/>
    </location>
</feature>
<feature type="compositionally biased region" description="Polar residues" evidence="13">
    <location>
        <begin position="1142"/>
        <end position="1152"/>
    </location>
</feature>
<keyword evidence="6 14" id="KW-1133">Transmembrane helix</keyword>
<dbReference type="InterPro" id="IPR002110">
    <property type="entry name" value="Ankyrin_rpt"/>
</dbReference>
<dbReference type="PROSITE" id="PS50297">
    <property type="entry name" value="ANK_REP_REGION"/>
    <property type="match status" value="11"/>
</dbReference>
<keyword evidence="5" id="KW-0677">Repeat</keyword>
<keyword evidence="8" id="KW-0406">Ion transport</keyword>
<feature type="transmembrane region" description="Helical" evidence="14">
    <location>
        <begin position="913"/>
        <end position="935"/>
    </location>
</feature>
<evidence type="ECO:0000259" key="15">
    <source>
        <dbReference type="Pfam" id="PF00520"/>
    </source>
</evidence>
<evidence type="ECO:0000256" key="14">
    <source>
        <dbReference type="SAM" id="Phobius"/>
    </source>
</evidence>
<evidence type="ECO:0000256" key="2">
    <source>
        <dbReference type="ARBA" id="ARBA00022448"/>
    </source>
</evidence>
<feature type="transmembrane region" description="Helical" evidence="14">
    <location>
        <begin position="800"/>
        <end position="818"/>
    </location>
</feature>
<comment type="caution">
    <text evidence="16">The sequence shown here is derived from an EMBL/GenBank/DDBJ whole genome shotgun (WGS) entry which is preliminary data.</text>
</comment>
<dbReference type="PANTHER" id="PTHR47143">
    <property type="entry name" value="TRANSIENT RECEPTOR POTENTIAL CATION CHANNEL PROTEIN PAINLESS"/>
    <property type="match status" value="1"/>
</dbReference>
<evidence type="ECO:0000256" key="8">
    <source>
        <dbReference type="ARBA" id="ARBA00023065"/>
    </source>
</evidence>
<feature type="repeat" description="ANK" evidence="12">
    <location>
        <begin position="145"/>
        <end position="175"/>
    </location>
</feature>
<evidence type="ECO:0000256" key="5">
    <source>
        <dbReference type="ARBA" id="ARBA00022737"/>
    </source>
</evidence>
<keyword evidence="16" id="KW-0675">Receptor</keyword>
<feature type="repeat" description="ANK" evidence="12">
    <location>
        <begin position="353"/>
        <end position="385"/>
    </location>
</feature>
<evidence type="ECO:0000313" key="16">
    <source>
        <dbReference type="EMBL" id="KAK2570630.1"/>
    </source>
</evidence>
<evidence type="ECO:0000256" key="13">
    <source>
        <dbReference type="SAM" id="MobiDB-lite"/>
    </source>
</evidence>
<dbReference type="GO" id="GO:1902495">
    <property type="term" value="C:transmembrane transporter complex"/>
    <property type="evidence" value="ECO:0007669"/>
    <property type="project" value="TreeGrafter"/>
</dbReference>
<feature type="repeat" description="ANK" evidence="12">
    <location>
        <begin position="210"/>
        <end position="242"/>
    </location>
</feature>
<protein>
    <submittedName>
        <fullName evidence="16">Transient receptor potential cation channel subfamily A member 1</fullName>
    </submittedName>
</protein>
<feature type="transmembrane region" description="Helical" evidence="14">
    <location>
        <begin position="947"/>
        <end position="966"/>
    </location>
</feature>
<accession>A0AAD9R067</accession>
<feature type="transmembrane region" description="Helical" evidence="14">
    <location>
        <begin position="872"/>
        <end position="893"/>
    </location>
</feature>
<feature type="repeat" description="ANK" evidence="12">
    <location>
        <begin position="556"/>
        <end position="588"/>
    </location>
</feature>
<dbReference type="PROSITE" id="PS50088">
    <property type="entry name" value="ANK_REPEAT"/>
    <property type="match status" value="11"/>
</dbReference>
<keyword evidence="10" id="KW-0325">Glycoprotein</keyword>
<feature type="compositionally biased region" description="Basic and acidic residues" evidence="13">
    <location>
        <begin position="30"/>
        <end position="39"/>
    </location>
</feature>
<organism evidence="16 17">
    <name type="scientific">Acropora cervicornis</name>
    <name type="common">Staghorn coral</name>
    <dbReference type="NCBI Taxonomy" id="6130"/>
    <lineage>
        <taxon>Eukaryota</taxon>
        <taxon>Metazoa</taxon>
        <taxon>Cnidaria</taxon>
        <taxon>Anthozoa</taxon>
        <taxon>Hexacorallia</taxon>
        <taxon>Scleractinia</taxon>
        <taxon>Astrocoeniina</taxon>
        <taxon>Acroporidae</taxon>
        <taxon>Acropora</taxon>
    </lineage>
</organism>
<gene>
    <name evidence="16" type="ORF">P5673_004314</name>
</gene>
<keyword evidence="7 12" id="KW-0040">ANK repeat</keyword>
<dbReference type="Pfam" id="PF00520">
    <property type="entry name" value="Ion_trans"/>
    <property type="match status" value="1"/>
</dbReference>
<dbReference type="InterPro" id="IPR036770">
    <property type="entry name" value="Ankyrin_rpt-contain_sf"/>
</dbReference>
<dbReference type="EMBL" id="JARQWQ010000007">
    <property type="protein sequence ID" value="KAK2570630.1"/>
    <property type="molecule type" value="Genomic_DNA"/>
</dbReference>
<evidence type="ECO:0000256" key="1">
    <source>
        <dbReference type="ARBA" id="ARBA00004141"/>
    </source>
</evidence>
<name>A0AAD9R067_ACRCE</name>
<dbReference type="PRINTS" id="PR01415">
    <property type="entry name" value="ANKYRIN"/>
</dbReference>
<dbReference type="AlphaFoldDB" id="A0AAD9R067"/>
<feature type="repeat" description="ANK" evidence="12">
    <location>
        <begin position="589"/>
        <end position="621"/>
    </location>
</feature>
<feature type="transmembrane region" description="Helical" evidence="14">
    <location>
        <begin position="745"/>
        <end position="772"/>
    </location>
</feature>
<proteinExistence type="predicted"/>
<feature type="transmembrane region" description="Helical" evidence="14">
    <location>
        <begin position="986"/>
        <end position="1011"/>
    </location>
</feature>
<feature type="repeat" description="ANK" evidence="12">
    <location>
        <begin position="108"/>
        <end position="140"/>
    </location>
</feature>
<dbReference type="Gene3D" id="1.25.40.20">
    <property type="entry name" value="Ankyrin repeat-containing domain"/>
    <property type="match status" value="6"/>
</dbReference>
<evidence type="ECO:0000256" key="12">
    <source>
        <dbReference type="PROSITE-ProRule" id="PRU00023"/>
    </source>
</evidence>
<comment type="subcellular location">
    <subcellularLocation>
        <location evidence="1">Membrane</location>
        <topology evidence="1">Multi-pass membrane protein</topology>
    </subcellularLocation>
</comment>